<reference evidence="1" key="1">
    <citation type="submission" date="2021-03" db="EMBL/GenBank/DDBJ databases">
        <title>Evolutionary priming and transition to the ectomycorrhizal habit in an iconic lineage of mushroom-forming fungi: is preadaptation a requirement?</title>
        <authorList>
            <consortium name="DOE Joint Genome Institute"/>
            <person name="Looney B.P."/>
            <person name="Miyauchi S."/>
            <person name="Morin E."/>
            <person name="Drula E."/>
            <person name="Courty P.E."/>
            <person name="Chicoki N."/>
            <person name="Fauchery L."/>
            <person name="Kohler A."/>
            <person name="Kuo A."/>
            <person name="LaButti K."/>
            <person name="Pangilinan J."/>
            <person name="Lipzen A."/>
            <person name="Riley R."/>
            <person name="Andreopoulos W."/>
            <person name="He G."/>
            <person name="Johnson J."/>
            <person name="Barry K.W."/>
            <person name="Grigoriev I.V."/>
            <person name="Nagy L."/>
            <person name="Hibbett D."/>
            <person name="Henrissat B."/>
            <person name="Matheny P.B."/>
            <person name="Labbe J."/>
            <person name="Martin A.F."/>
        </authorList>
    </citation>
    <scope>NUCLEOTIDE SEQUENCE</scope>
    <source>
        <strain evidence="1">BPL698</strain>
    </source>
</reference>
<protein>
    <submittedName>
        <fullName evidence="1">Uncharacterized protein</fullName>
    </submittedName>
</protein>
<sequence length="214" mass="24084">MTWKGCLNMRRENMRKRAFDICSLQIFLNQLLQVILCVLLSFDYNLFATRSPVNIRFARNLSMIRPMLGHMCGCGCQVVGVLFVLSPSGGLSSLTTPSYLDYALFATSPTPSNVPSLFATPRPRLASSALEFFSHRSLSLLSSPLGLGLPFVALLSSYTRPRVYNKRFFSPTPRNNSQRSSPWPLLSFNLPEDPRTDRLHRRRSGNVFSSLRSS</sequence>
<proteinExistence type="predicted"/>
<dbReference type="EMBL" id="JAGFNK010000035">
    <property type="protein sequence ID" value="KAI9510736.1"/>
    <property type="molecule type" value="Genomic_DNA"/>
</dbReference>
<dbReference type="Proteomes" id="UP001207468">
    <property type="component" value="Unassembled WGS sequence"/>
</dbReference>
<evidence type="ECO:0000313" key="2">
    <source>
        <dbReference type="Proteomes" id="UP001207468"/>
    </source>
</evidence>
<accession>A0ACC0UHK5</accession>
<name>A0ACC0UHK5_9AGAM</name>
<organism evidence="1 2">
    <name type="scientific">Russula earlei</name>
    <dbReference type="NCBI Taxonomy" id="71964"/>
    <lineage>
        <taxon>Eukaryota</taxon>
        <taxon>Fungi</taxon>
        <taxon>Dikarya</taxon>
        <taxon>Basidiomycota</taxon>
        <taxon>Agaricomycotina</taxon>
        <taxon>Agaricomycetes</taxon>
        <taxon>Russulales</taxon>
        <taxon>Russulaceae</taxon>
        <taxon>Russula</taxon>
    </lineage>
</organism>
<keyword evidence="2" id="KW-1185">Reference proteome</keyword>
<gene>
    <name evidence="1" type="ORF">F5148DRAFT_524283</name>
</gene>
<evidence type="ECO:0000313" key="1">
    <source>
        <dbReference type="EMBL" id="KAI9510736.1"/>
    </source>
</evidence>
<comment type="caution">
    <text evidence="1">The sequence shown here is derived from an EMBL/GenBank/DDBJ whole genome shotgun (WGS) entry which is preliminary data.</text>
</comment>